<organism evidence="2">
    <name type="scientific">Fundidesulfovibrio putealis</name>
    <dbReference type="NCBI Taxonomy" id="270496"/>
    <lineage>
        <taxon>Bacteria</taxon>
        <taxon>Pseudomonadati</taxon>
        <taxon>Thermodesulfobacteriota</taxon>
        <taxon>Desulfovibrionia</taxon>
        <taxon>Desulfovibrionales</taxon>
        <taxon>Desulfovibrionaceae</taxon>
        <taxon>Fundidesulfovibrio</taxon>
    </lineage>
</organism>
<feature type="transmembrane region" description="Helical" evidence="1">
    <location>
        <begin position="211"/>
        <end position="236"/>
    </location>
</feature>
<sequence>MIHNKAAFAKGAFLMVTFLAVFVAILSPLFPGKMTGLDYADDFFNKLSKNSSDYFEQVKATVAKQKGVQLDVTATIAKPDPAVQPDPAKAQEAANKDAQAAAKALQAAGATVAIKDNVITVKGDLNAILDFATTKGRAAFDTTSADQEKPEKVADRKLVKDLWKALGALVKPLQKAGKIADAKAIDQVMKKALEPGYNFYGVDGEPVSKNIFMLLFLLSFYVVYTLWYGYSIFFMFEGIGMSMKKSKKKG</sequence>
<keyword evidence="1" id="KW-0472">Membrane</keyword>
<protein>
    <submittedName>
        <fullName evidence="2">Uncharacterized protein</fullName>
    </submittedName>
</protein>
<name>A0A7C3WFH7_9BACT</name>
<keyword evidence="1" id="KW-0812">Transmembrane</keyword>
<feature type="transmembrane region" description="Helical" evidence="1">
    <location>
        <begin position="12"/>
        <end position="30"/>
    </location>
</feature>
<proteinExistence type="predicted"/>
<accession>A0A7C3WFH7</accession>
<evidence type="ECO:0000313" key="2">
    <source>
        <dbReference type="EMBL" id="HGG91337.1"/>
    </source>
</evidence>
<comment type="caution">
    <text evidence="2">The sequence shown here is derived from an EMBL/GenBank/DDBJ whole genome shotgun (WGS) entry which is preliminary data.</text>
</comment>
<reference evidence="2" key="1">
    <citation type="journal article" date="2020" name="mSystems">
        <title>Genome- and Community-Level Interaction Insights into Carbon Utilization and Element Cycling Functions of Hydrothermarchaeota in Hydrothermal Sediment.</title>
        <authorList>
            <person name="Zhou Z."/>
            <person name="Liu Y."/>
            <person name="Xu W."/>
            <person name="Pan J."/>
            <person name="Luo Z.H."/>
            <person name="Li M."/>
        </authorList>
    </citation>
    <scope>NUCLEOTIDE SEQUENCE [LARGE SCALE GENOMIC DNA]</scope>
    <source>
        <strain evidence="2">SpSt-413</strain>
    </source>
</reference>
<keyword evidence="1" id="KW-1133">Transmembrane helix</keyword>
<evidence type="ECO:0000256" key="1">
    <source>
        <dbReference type="SAM" id="Phobius"/>
    </source>
</evidence>
<gene>
    <name evidence="2" type="ORF">ENR59_00100</name>
</gene>
<dbReference type="EMBL" id="DSRP01000007">
    <property type="protein sequence ID" value="HGG91337.1"/>
    <property type="molecule type" value="Genomic_DNA"/>
</dbReference>
<dbReference type="AlphaFoldDB" id="A0A7C3WFH7"/>